<comment type="cofactor">
    <cofactor evidence="2">
        <name>Mg(2+)</name>
        <dbReference type="ChEBI" id="CHEBI:18420"/>
    </cofactor>
</comment>
<gene>
    <name evidence="10" type="ORF">CSCA_2378</name>
</gene>
<organism evidence="10 11">
    <name type="scientific">Clostridium scatologenes</name>
    <dbReference type="NCBI Taxonomy" id="1548"/>
    <lineage>
        <taxon>Bacteria</taxon>
        <taxon>Bacillati</taxon>
        <taxon>Bacillota</taxon>
        <taxon>Clostridia</taxon>
        <taxon>Eubacteriales</taxon>
        <taxon>Clostridiaceae</taxon>
        <taxon>Clostridium</taxon>
    </lineage>
</organism>
<evidence type="ECO:0000256" key="5">
    <source>
        <dbReference type="ARBA" id="ARBA00022438"/>
    </source>
</evidence>
<keyword evidence="11" id="KW-1185">Reference proteome</keyword>
<dbReference type="InterPro" id="IPR000787">
    <property type="entry name" value="Peptidase_M29"/>
</dbReference>
<evidence type="ECO:0000256" key="2">
    <source>
        <dbReference type="ARBA" id="ARBA00001946"/>
    </source>
</evidence>
<comment type="cofactor">
    <cofactor evidence="3">
        <name>Zn(2+)</name>
        <dbReference type="ChEBI" id="CHEBI:29105"/>
    </cofactor>
</comment>
<dbReference type="PRINTS" id="PR00919">
    <property type="entry name" value="THERMOPTASE"/>
</dbReference>
<dbReference type="PANTHER" id="PTHR34448:SF3">
    <property type="entry name" value="AMINOPEPTIDASE AMPS"/>
    <property type="match status" value="1"/>
</dbReference>
<dbReference type="Pfam" id="PF02073">
    <property type="entry name" value="Peptidase_M29"/>
    <property type="match status" value="1"/>
</dbReference>
<comment type="cofactor">
    <cofactor evidence="1">
        <name>Co(2+)</name>
        <dbReference type="ChEBI" id="CHEBI:48828"/>
    </cofactor>
</comment>
<dbReference type="GO" id="GO:0004177">
    <property type="term" value="F:aminopeptidase activity"/>
    <property type="evidence" value="ECO:0007669"/>
    <property type="project" value="UniProtKB-KW"/>
</dbReference>
<dbReference type="Proteomes" id="UP000033115">
    <property type="component" value="Chromosome"/>
</dbReference>
<evidence type="ECO:0000256" key="9">
    <source>
        <dbReference type="ARBA" id="ARBA00023049"/>
    </source>
</evidence>
<dbReference type="RefSeq" id="WP_029160265.1">
    <property type="nucleotide sequence ID" value="NZ_CP009933.1"/>
</dbReference>
<evidence type="ECO:0000256" key="8">
    <source>
        <dbReference type="ARBA" id="ARBA00022801"/>
    </source>
</evidence>
<dbReference type="AlphaFoldDB" id="A0A0E3M6H6"/>
<keyword evidence="7" id="KW-0479">Metal-binding</keyword>
<dbReference type="KEGG" id="csq:CSCA_2378"/>
<evidence type="ECO:0000256" key="7">
    <source>
        <dbReference type="ARBA" id="ARBA00022723"/>
    </source>
</evidence>
<keyword evidence="8" id="KW-0378">Hydrolase</keyword>
<dbReference type="InterPro" id="IPR052170">
    <property type="entry name" value="M29_Exopeptidase"/>
</dbReference>
<dbReference type="Gene3D" id="3.40.1830.10">
    <property type="entry name" value="Thermophilic metalloprotease (M29)"/>
    <property type="match status" value="1"/>
</dbReference>
<evidence type="ECO:0000313" key="10">
    <source>
        <dbReference type="EMBL" id="AKA69503.1"/>
    </source>
</evidence>
<dbReference type="EMBL" id="CP009933">
    <property type="protein sequence ID" value="AKA69503.1"/>
    <property type="molecule type" value="Genomic_DNA"/>
</dbReference>
<keyword evidence="5 10" id="KW-0031">Aminopeptidase</keyword>
<evidence type="ECO:0000313" key="11">
    <source>
        <dbReference type="Proteomes" id="UP000033115"/>
    </source>
</evidence>
<dbReference type="HOGENOM" id="CLU_054346_1_0_9"/>
<evidence type="ECO:0000256" key="3">
    <source>
        <dbReference type="ARBA" id="ARBA00001947"/>
    </source>
</evidence>
<evidence type="ECO:0000256" key="6">
    <source>
        <dbReference type="ARBA" id="ARBA00022670"/>
    </source>
</evidence>
<dbReference type="STRING" id="1548.CSCA_2378"/>
<name>A0A0E3M6H6_CLOSL</name>
<keyword evidence="9" id="KW-0482">Metalloprotease</keyword>
<dbReference type="GO" id="GO:0046872">
    <property type="term" value="F:metal ion binding"/>
    <property type="evidence" value="ECO:0007669"/>
    <property type="project" value="UniProtKB-KW"/>
</dbReference>
<dbReference type="PANTHER" id="PTHR34448">
    <property type="entry name" value="AMINOPEPTIDASE"/>
    <property type="match status" value="1"/>
</dbReference>
<accession>A0A0E3M6H6</accession>
<dbReference type="InterPro" id="IPR035097">
    <property type="entry name" value="M29_N-terminal"/>
</dbReference>
<evidence type="ECO:0000256" key="1">
    <source>
        <dbReference type="ARBA" id="ARBA00001941"/>
    </source>
</evidence>
<sequence length="416" mass="47005">MNKDYLEKYSQIIVKTGLNIQINQTLVINSPIECADFTRIISEIAYKEGAREVIINWRDELSSKIKYLHGKDEIFDEVHSWQKDLFVSCAKKGAAFLSISASDPELMKDVNPERIMRANKANSAALSEYRERLMADKNVWCVASVPTKAWAKKVFKNVSEDEAVEKLWEAIFKAVRADESNPVEAWNNHQNNLKKSMDFLNEHNFKYIVYKNSIGIVYKNSIGTDLKIELPENHLWLGGSSFTPEGTEFMANIPTEEVFTLPYKFGVNGKVTSSKPLNYNGNLIENFTLTFKDGKIVDFTCEKGYDTLKNLIATDEGTHYLGEVALVPFDSPISNSNILFYNTLFDENASCHLAIGEAYPTCLKNSENMSKEDLKNEGVNDSFEHVDFMIGTKDLSITGITKEGKKIPIFVNGNFA</sequence>
<comment type="similarity">
    <text evidence="4">Belongs to the peptidase M29 family.</text>
</comment>
<proteinExistence type="inferred from homology"/>
<reference evidence="10 11" key="1">
    <citation type="journal article" date="2015" name="J. Biotechnol.">
        <title>Complete genome sequence of a malodorant-producing acetogen, Clostridium scatologenes ATCC 25775(T).</title>
        <authorList>
            <person name="Zhu Z."/>
            <person name="Guo T."/>
            <person name="Zheng H."/>
            <person name="Song T."/>
            <person name="Ouyang P."/>
            <person name="Xie J."/>
        </authorList>
    </citation>
    <scope>NUCLEOTIDE SEQUENCE [LARGE SCALE GENOMIC DNA]</scope>
    <source>
        <strain evidence="10 11">ATCC 25775</strain>
    </source>
</reference>
<dbReference type="GO" id="GO:0006508">
    <property type="term" value="P:proteolysis"/>
    <property type="evidence" value="ECO:0007669"/>
    <property type="project" value="UniProtKB-KW"/>
</dbReference>
<evidence type="ECO:0000256" key="4">
    <source>
        <dbReference type="ARBA" id="ARBA00008236"/>
    </source>
</evidence>
<protein>
    <submittedName>
        <fullName evidence="10">Peptidase M29 aminopeptidase II</fullName>
    </submittedName>
</protein>
<dbReference type="GO" id="GO:0008237">
    <property type="term" value="F:metallopeptidase activity"/>
    <property type="evidence" value="ECO:0007669"/>
    <property type="project" value="UniProtKB-KW"/>
</dbReference>
<dbReference type="SUPFAM" id="SSF144052">
    <property type="entry name" value="Thermophilic metalloprotease-like"/>
    <property type="match status" value="1"/>
</dbReference>
<keyword evidence="6" id="KW-0645">Protease</keyword>